<sequence>MVYRPTVRYPDVFKEYVDDLFRATTLDRNQIIRAALFAAAISPSFESILLKHKKKDVLFPSSPWLMDHHWVWMEQNPKRKGGKDVNVNNSRTKEIERQLNSNKEIGIQEHNRRGTKVKRREGQIPTERIRIANQGGIFIRIG</sequence>
<accession>A0A6I2MG60</accession>
<dbReference type="RefSeq" id="WP_154319295.1">
    <property type="nucleotide sequence ID" value="NZ_CAJGAA010000007.1"/>
</dbReference>
<proteinExistence type="predicted"/>
<reference evidence="1 2" key="1">
    <citation type="submission" date="2019-11" db="EMBL/GenBank/DDBJ databases">
        <title>Bacillus idriensis genome.</title>
        <authorList>
            <person name="Konopka E.N."/>
            <person name="Newman J.D."/>
        </authorList>
    </citation>
    <scope>NUCLEOTIDE SEQUENCE [LARGE SCALE GENOMIC DNA]</scope>
    <source>
        <strain evidence="1 2">DSM 19097</strain>
    </source>
</reference>
<protein>
    <submittedName>
        <fullName evidence="1">Uncharacterized protein</fullName>
    </submittedName>
</protein>
<name>A0A6I2MG60_9BACI</name>
<dbReference type="AlphaFoldDB" id="A0A6I2MG60"/>
<comment type="caution">
    <text evidence="1">The sequence shown here is derived from an EMBL/GenBank/DDBJ whole genome shotgun (WGS) entry which is preliminary data.</text>
</comment>
<keyword evidence="2" id="KW-1185">Reference proteome</keyword>
<gene>
    <name evidence="1" type="ORF">GJU41_19500</name>
</gene>
<dbReference type="EMBL" id="WKKF01000009">
    <property type="protein sequence ID" value="MRX56147.1"/>
    <property type="molecule type" value="Genomic_DNA"/>
</dbReference>
<evidence type="ECO:0000313" key="2">
    <source>
        <dbReference type="Proteomes" id="UP000441585"/>
    </source>
</evidence>
<organism evidence="1 2">
    <name type="scientific">Metabacillus idriensis</name>
    <dbReference type="NCBI Taxonomy" id="324768"/>
    <lineage>
        <taxon>Bacteria</taxon>
        <taxon>Bacillati</taxon>
        <taxon>Bacillota</taxon>
        <taxon>Bacilli</taxon>
        <taxon>Bacillales</taxon>
        <taxon>Bacillaceae</taxon>
        <taxon>Metabacillus</taxon>
    </lineage>
</organism>
<dbReference type="Proteomes" id="UP000441585">
    <property type="component" value="Unassembled WGS sequence"/>
</dbReference>
<evidence type="ECO:0000313" key="1">
    <source>
        <dbReference type="EMBL" id="MRX56147.1"/>
    </source>
</evidence>